<keyword evidence="4" id="KW-1185">Reference proteome</keyword>
<evidence type="ECO:0000256" key="1">
    <source>
        <dbReference type="SAM" id="MobiDB-lite"/>
    </source>
</evidence>
<comment type="caution">
    <text evidence="3">The sequence shown here is derived from an EMBL/GenBank/DDBJ whole genome shotgun (WGS) entry which is preliminary data.</text>
</comment>
<gene>
    <name evidence="3" type="ORF">Sya03_15110</name>
</gene>
<accession>A0A8J4DIA3</accession>
<evidence type="ECO:0000313" key="3">
    <source>
        <dbReference type="EMBL" id="GIJ02159.1"/>
    </source>
</evidence>
<dbReference type="AlphaFoldDB" id="A0A8J4DIA3"/>
<name>A0A8J4DIA3_9ACTN</name>
<keyword evidence="2" id="KW-0732">Signal</keyword>
<organism evidence="3 4">
    <name type="scientific">Spirilliplanes yamanashiensis</name>
    <dbReference type="NCBI Taxonomy" id="42233"/>
    <lineage>
        <taxon>Bacteria</taxon>
        <taxon>Bacillati</taxon>
        <taxon>Actinomycetota</taxon>
        <taxon>Actinomycetes</taxon>
        <taxon>Micromonosporales</taxon>
        <taxon>Micromonosporaceae</taxon>
        <taxon>Spirilliplanes</taxon>
    </lineage>
</organism>
<proteinExistence type="predicted"/>
<feature type="signal peptide" evidence="2">
    <location>
        <begin position="1"/>
        <end position="28"/>
    </location>
</feature>
<evidence type="ECO:0000256" key="2">
    <source>
        <dbReference type="SAM" id="SignalP"/>
    </source>
</evidence>
<dbReference type="EMBL" id="BOOY01000008">
    <property type="protein sequence ID" value="GIJ02159.1"/>
    <property type="molecule type" value="Genomic_DNA"/>
</dbReference>
<sequence length="253" mass="24138">MNKWWYRTMGTVGVAGGFLLLSGAAAQADPGAPAQPQPLTGVLGGLLGPTDGLTGSLGGNPANGLMPGDDVVPGVVDGPYLVPPPTMETRGNVAGDAPAGRAATDAVDPAGLAGRLPAGPAASVVSPLAPATGGGVPVLGDLTGLLGGGLLPTGDLLSGGGVAPADQVPALIGDAMAARQPELFGAPGLLGSLPLLGGAAPAAPAAPAARPVTTLPADTSGMPSGGRHVAPEAPSGRAFSDGRPVAGEDTEYR</sequence>
<feature type="chain" id="PRO_5035236347" description="Secreted protein" evidence="2">
    <location>
        <begin position="29"/>
        <end position="253"/>
    </location>
</feature>
<reference evidence="3" key="1">
    <citation type="submission" date="2021-01" db="EMBL/GenBank/DDBJ databases">
        <title>Whole genome shotgun sequence of Spirilliplanes yamanashiensis NBRC 15828.</title>
        <authorList>
            <person name="Komaki H."/>
            <person name="Tamura T."/>
        </authorList>
    </citation>
    <scope>NUCLEOTIDE SEQUENCE</scope>
    <source>
        <strain evidence="3">NBRC 15828</strain>
    </source>
</reference>
<evidence type="ECO:0008006" key="5">
    <source>
        <dbReference type="Google" id="ProtNLM"/>
    </source>
</evidence>
<dbReference type="RefSeq" id="WP_203937466.1">
    <property type="nucleotide sequence ID" value="NZ_BAAAGJ010000019.1"/>
</dbReference>
<dbReference type="Proteomes" id="UP000652013">
    <property type="component" value="Unassembled WGS sequence"/>
</dbReference>
<feature type="region of interest" description="Disordered" evidence="1">
    <location>
        <begin position="201"/>
        <end position="253"/>
    </location>
</feature>
<protein>
    <recommendedName>
        <fullName evidence="5">Secreted protein</fullName>
    </recommendedName>
</protein>
<evidence type="ECO:0000313" key="4">
    <source>
        <dbReference type="Proteomes" id="UP000652013"/>
    </source>
</evidence>